<reference evidence="1 2" key="1">
    <citation type="submission" date="2017-02" db="EMBL/GenBank/DDBJ databases">
        <title>Comparative genomic analysis of Brazilian Leptospira kirschneri strains of different serogroups.</title>
        <authorList>
            <person name="Moreno L.Z."/>
            <person name="Miraglia F."/>
            <person name="Kremer F.S."/>
            <person name="Eslabao M.R."/>
            <person name="Lilenbaum W."/>
            <person name="Dellagostin O.A."/>
            <person name="Moreno A.M."/>
        </authorList>
    </citation>
    <scope>NUCLEOTIDE SEQUENCE [LARGE SCALE GENOMIC DNA]</scope>
    <source>
        <strain evidence="1 2">M110/06</strain>
    </source>
</reference>
<dbReference type="Proteomes" id="UP000191008">
    <property type="component" value="Unassembled WGS sequence"/>
</dbReference>
<dbReference type="EMBL" id="MVIT01000055">
    <property type="protein sequence ID" value="OOV44129.1"/>
    <property type="molecule type" value="Genomic_DNA"/>
</dbReference>
<accession>A0A1T1DTE8</accession>
<evidence type="ECO:0000313" key="1">
    <source>
        <dbReference type="EMBL" id="OOV44129.1"/>
    </source>
</evidence>
<dbReference type="AlphaFoldDB" id="A0A1T1DTE8"/>
<proteinExistence type="predicted"/>
<organism evidence="1 2">
    <name type="scientific">Leptospira kirschneri serovar Pomona</name>
    <dbReference type="NCBI Taxonomy" id="561005"/>
    <lineage>
        <taxon>Bacteria</taxon>
        <taxon>Pseudomonadati</taxon>
        <taxon>Spirochaetota</taxon>
        <taxon>Spirochaetia</taxon>
        <taxon>Leptospirales</taxon>
        <taxon>Leptospiraceae</taxon>
        <taxon>Leptospira</taxon>
    </lineage>
</organism>
<evidence type="ECO:0000313" key="2">
    <source>
        <dbReference type="Proteomes" id="UP000191008"/>
    </source>
</evidence>
<gene>
    <name evidence="1" type="ORF">B1J93_06600</name>
</gene>
<protein>
    <submittedName>
        <fullName evidence="1">Uncharacterized protein</fullName>
    </submittedName>
</protein>
<sequence>MWELIQHLIQSIFQLVFIKSDFKVLKMNVGTPMFYKIEYLKFLLQNPILKQILNTSLNI</sequence>
<name>A0A1T1DTE8_9LEPT</name>
<comment type="caution">
    <text evidence="1">The sequence shown here is derived from an EMBL/GenBank/DDBJ whole genome shotgun (WGS) entry which is preliminary data.</text>
</comment>